<feature type="non-terminal residue" evidence="2">
    <location>
        <position position="228"/>
    </location>
</feature>
<feature type="coiled-coil region" evidence="1">
    <location>
        <begin position="133"/>
        <end position="181"/>
    </location>
</feature>
<feature type="coiled-coil region" evidence="1">
    <location>
        <begin position="36"/>
        <end position="84"/>
    </location>
</feature>
<evidence type="ECO:0000313" key="2">
    <source>
        <dbReference type="EMBL" id="CAG8782653.1"/>
    </source>
</evidence>
<organism evidence="2 3">
    <name type="scientific">Dentiscutata erythropus</name>
    <dbReference type="NCBI Taxonomy" id="1348616"/>
    <lineage>
        <taxon>Eukaryota</taxon>
        <taxon>Fungi</taxon>
        <taxon>Fungi incertae sedis</taxon>
        <taxon>Mucoromycota</taxon>
        <taxon>Glomeromycotina</taxon>
        <taxon>Glomeromycetes</taxon>
        <taxon>Diversisporales</taxon>
        <taxon>Gigasporaceae</taxon>
        <taxon>Dentiscutata</taxon>
    </lineage>
</organism>
<sequence length="228" mass="26654">MDNLVATIKKLRIQIQKNEDYITYLEKEITTRDDEIDILRIQVNDLKIRLRKAEADALSNDKNISALELQLQDMSSEISSLQHRIYKLREGMSLTTPSTSTNVFTLIDETKTNIRVLFDSVREGLAPEYETEIGRLQTTINEQRDRIDELGNEAQNWYQRANQLQGRYDTVLDERDRYRTECFRHEETLRGIHENIAHEGADQLDLEDENAILKEEMRIAGLMIIALR</sequence>
<dbReference type="EMBL" id="CAJVPY010022382">
    <property type="protein sequence ID" value="CAG8782653.1"/>
    <property type="molecule type" value="Genomic_DNA"/>
</dbReference>
<dbReference type="OrthoDB" id="10255000at2759"/>
<dbReference type="AlphaFoldDB" id="A0A9N9P164"/>
<keyword evidence="3" id="KW-1185">Reference proteome</keyword>
<dbReference type="Gene3D" id="1.20.5.340">
    <property type="match status" value="1"/>
</dbReference>
<proteinExistence type="predicted"/>
<accession>A0A9N9P164</accession>
<evidence type="ECO:0000313" key="3">
    <source>
        <dbReference type="Proteomes" id="UP000789405"/>
    </source>
</evidence>
<reference evidence="2" key="1">
    <citation type="submission" date="2021-06" db="EMBL/GenBank/DDBJ databases">
        <authorList>
            <person name="Kallberg Y."/>
            <person name="Tangrot J."/>
            <person name="Rosling A."/>
        </authorList>
    </citation>
    <scope>NUCLEOTIDE SEQUENCE</scope>
    <source>
        <strain evidence="2">MA453B</strain>
    </source>
</reference>
<protein>
    <submittedName>
        <fullName evidence="2">23890_t:CDS:1</fullName>
    </submittedName>
</protein>
<dbReference type="Gene3D" id="1.20.5.1160">
    <property type="entry name" value="Vasodilator-stimulated phosphoprotein"/>
    <property type="match status" value="1"/>
</dbReference>
<evidence type="ECO:0000256" key="1">
    <source>
        <dbReference type="SAM" id="Coils"/>
    </source>
</evidence>
<keyword evidence="1" id="KW-0175">Coiled coil</keyword>
<comment type="caution">
    <text evidence="2">The sequence shown here is derived from an EMBL/GenBank/DDBJ whole genome shotgun (WGS) entry which is preliminary data.</text>
</comment>
<dbReference type="Proteomes" id="UP000789405">
    <property type="component" value="Unassembled WGS sequence"/>
</dbReference>
<gene>
    <name evidence="2" type="ORF">DERYTH_LOCUS19839</name>
</gene>
<name>A0A9N9P164_9GLOM</name>